<gene>
    <name evidence="2" type="ORF">GJ654_09480</name>
</gene>
<dbReference type="Proteomes" id="UP000439113">
    <property type="component" value="Unassembled WGS sequence"/>
</dbReference>
<proteinExistence type="predicted"/>
<feature type="signal peptide" evidence="1">
    <location>
        <begin position="1"/>
        <end position="20"/>
    </location>
</feature>
<evidence type="ECO:0000313" key="2">
    <source>
        <dbReference type="EMBL" id="MTV31225.1"/>
    </source>
</evidence>
<accession>A0A6N8DNT4</accession>
<dbReference type="Gene3D" id="1.25.40.10">
    <property type="entry name" value="Tetratricopeptide repeat domain"/>
    <property type="match status" value="1"/>
</dbReference>
<dbReference type="OrthoDB" id="7848989at2"/>
<sequence length="187" mass="20038">MSIRFALTVALFAASSPLAAAPVGETISDEVGTLNPEELTVQYWAARADEGRFDPGMCMYGYPIAKMGWHEPARKIFERCAQNGNPHAMPWAAWIEENGYDRPSNPGGAAAWDKKLAETGSPLGQLNYGLDVLRGHGVARDPALGKALVDRAAAAGEPTAKALKAANYDPEAVTPSADLAHYRQPQF</sequence>
<evidence type="ECO:0000313" key="3">
    <source>
        <dbReference type="Proteomes" id="UP000439113"/>
    </source>
</evidence>
<dbReference type="RefSeq" id="WP_155445910.1">
    <property type="nucleotide sequence ID" value="NZ_JAOQNR010000006.1"/>
</dbReference>
<dbReference type="InterPro" id="IPR011990">
    <property type="entry name" value="TPR-like_helical_dom_sf"/>
</dbReference>
<feature type="chain" id="PRO_5026807920" evidence="1">
    <location>
        <begin position="21"/>
        <end position="187"/>
    </location>
</feature>
<keyword evidence="1" id="KW-0732">Signal</keyword>
<comment type="caution">
    <text evidence="2">The sequence shown here is derived from an EMBL/GenBank/DDBJ whole genome shotgun (WGS) entry which is preliminary data.</text>
</comment>
<name>A0A6N8DNT4_RHOAC</name>
<protein>
    <submittedName>
        <fullName evidence="2">Sel1 repeat family protein</fullName>
    </submittedName>
</protein>
<evidence type="ECO:0000256" key="1">
    <source>
        <dbReference type="SAM" id="SignalP"/>
    </source>
</evidence>
<dbReference type="AlphaFoldDB" id="A0A6N8DNT4"/>
<dbReference type="SUPFAM" id="SSF81901">
    <property type="entry name" value="HCP-like"/>
    <property type="match status" value="1"/>
</dbReference>
<organism evidence="2 3">
    <name type="scientific">Rhodoblastus acidophilus</name>
    <name type="common">Rhodopseudomonas acidophila</name>
    <dbReference type="NCBI Taxonomy" id="1074"/>
    <lineage>
        <taxon>Bacteria</taxon>
        <taxon>Pseudomonadati</taxon>
        <taxon>Pseudomonadota</taxon>
        <taxon>Alphaproteobacteria</taxon>
        <taxon>Hyphomicrobiales</taxon>
        <taxon>Rhodoblastaceae</taxon>
        <taxon>Rhodoblastus</taxon>
    </lineage>
</organism>
<reference evidence="2 3" key="1">
    <citation type="submission" date="2019-11" db="EMBL/GenBank/DDBJ databases">
        <title>Whole-genome sequence of a Rhodoblastus acidophilus DSM 142.</title>
        <authorList>
            <person name="Kyndt J.A."/>
            <person name="Meyer T.E."/>
        </authorList>
    </citation>
    <scope>NUCLEOTIDE SEQUENCE [LARGE SCALE GENOMIC DNA]</scope>
    <source>
        <strain evidence="2 3">DSM 142</strain>
    </source>
</reference>
<dbReference type="EMBL" id="WNKS01000006">
    <property type="protein sequence ID" value="MTV31225.1"/>
    <property type="molecule type" value="Genomic_DNA"/>
</dbReference>